<keyword evidence="3" id="KW-0862">Zinc</keyword>
<protein>
    <recommendedName>
        <fullName evidence="6">THAP-type domain-containing protein</fullName>
    </recommendedName>
</protein>
<dbReference type="GO" id="GO:0003677">
    <property type="term" value="F:DNA binding"/>
    <property type="evidence" value="ECO:0007669"/>
    <property type="project" value="UniProtKB-UniRule"/>
</dbReference>
<proteinExistence type="predicted"/>
<feature type="domain" description="THAP-type" evidence="6">
    <location>
        <begin position="1"/>
        <end position="83"/>
    </location>
</feature>
<dbReference type="Proteomes" id="UP001159428">
    <property type="component" value="Unassembled WGS sequence"/>
</dbReference>
<evidence type="ECO:0000256" key="2">
    <source>
        <dbReference type="ARBA" id="ARBA00022771"/>
    </source>
</evidence>
<keyword evidence="8" id="KW-1185">Reference proteome</keyword>
<dbReference type="InterPro" id="IPR006612">
    <property type="entry name" value="THAP_Znf"/>
</dbReference>
<keyword evidence="2 5" id="KW-0863">Zinc-finger</keyword>
<name>A0AAU9XP91_9CNID</name>
<keyword evidence="4 5" id="KW-0238">DNA-binding</keyword>
<evidence type="ECO:0000313" key="8">
    <source>
        <dbReference type="Proteomes" id="UP001159428"/>
    </source>
</evidence>
<sequence length="110" mass="12668">MVKRCVVQFCTDSNKTGHTMQIFPNDANLKRQFVKFVQVKIANFVEPFERSVVCSSHFSSWCCTDDSGLTRSKLFGSIKRPIQILFTAQDSTATLKCLPRYPQHQRTNYL</sequence>
<organism evidence="7 8">
    <name type="scientific">Pocillopora meandrina</name>
    <dbReference type="NCBI Taxonomy" id="46732"/>
    <lineage>
        <taxon>Eukaryota</taxon>
        <taxon>Metazoa</taxon>
        <taxon>Cnidaria</taxon>
        <taxon>Anthozoa</taxon>
        <taxon>Hexacorallia</taxon>
        <taxon>Scleractinia</taxon>
        <taxon>Astrocoeniina</taxon>
        <taxon>Pocilloporidae</taxon>
        <taxon>Pocillopora</taxon>
    </lineage>
</organism>
<gene>
    <name evidence="7" type="ORF">PMEA_00027632</name>
</gene>
<evidence type="ECO:0000256" key="4">
    <source>
        <dbReference type="ARBA" id="ARBA00023125"/>
    </source>
</evidence>
<evidence type="ECO:0000256" key="3">
    <source>
        <dbReference type="ARBA" id="ARBA00022833"/>
    </source>
</evidence>
<dbReference type="PROSITE" id="PS50950">
    <property type="entry name" value="ZF_THAP"/>
    <property type="match status" value="1"/>
</dbReference>
<dbReference type="Pfam" id="PF05485">
    <property type="entry name" value="THAP"/>
    <property type="match status" value="1"/>
</dbReference>
<evidence type="ECO:0000259" key="6">
    <source>
        <dbReference type="PROSITE" id="PS50950"/>
    </source>
</evidence>
<evidence type="ECO:0000256" key="1">
    <source>
        <dbReference type="ARBA" id="ARBA00022723"/>
    </source>
</evidence>
<comment type="caution">
    <text evidence="7">The sequence shown here is derived from an EMBL/GenBank/DDBJ whole genome shotgun (WGS) entry which is preliminary data.</text>
</comment>
<evidence type="ECO:0000313" key="7">
    <source>
        <dbReference type="EMBL" id="CAH3154617.1"/>
    </source>
</evidence>
<accession>A0AAU9XP91</accession>
<dbReference type="AlphaFoldDB" id="A0AAU9XP91"/>
<dbReference type="GO" id="GO:0008270">
    <property type="term" value="F:zinc ion binding"/>
    <property type="evidence" value="ECO:0007669"/>
    <property type="project" value="UniProtKB-KW"/>
</dbReference>
<evidence type="ECO:0000256" key="5">
    <source>
        <dbReference type="PROSITE-ProRule" id="PRU00309"/>
    </source>
</evidence>
<dbReference type="EMBL" id="CALNXJ010000056">
    <property type="protein sequence ID" value="CAH3154617.1"/>
    <property type="molecule type" value="Genomic_DNA"/>
</dbReference>
<keyword evidence="1" id="KW-0479">Metal-binding</keyword>
<dbReference type="SUPFAM" id="SSF57716">
    <property type="entry name" value="Glucocorticoid receptor-like (DNA-binding domain)"/>
    <property type="match status" value="1"/>
</dbReference>
<reference evidence="7 8" key="1">
    <citation type="submission" date="2022-05" db="EMBL/GenBank/DDBJ databases">
        <authorList>
            <consortium name="Genoscope - CEA"/>
            <person name="William W."/>
        </authorList>
    </citation>
    <scope>NUCLEOTIDE SEQUENCE [LARGE SCALE GENOMIC DNA]</scope>
</reference>